<keyword evidence="2" id="KW-1185">Reference proteome</keyword>
<gene>
    <name evidence="1" type="ORF">CCAP1982_LOCUS3736</name>
</gene>
<evidence type="ECO:0000313" key="2">
    <source>
        <dbReference type="Proteomes" id="UP000606786"/>
    </source>
</evidence>
<proteinExistence type="predicted"/>
<evidence type="ECO:0000313" key="1">
    <source>
        <dbReference type="EMBL" id="CAD6995005.1"/>
    </source>
</evidence>
<dbReference type="AlphaFoldDB" id="A0A811UC38"/>
<protein>
    <submittedName>
        <fullName evidence="1">(Mediterranean fruit fly) hypothetical protein</fullName>
    </submittedName>
</protein>
<reference evidence="1" key="1">
    <citation type="submission" date="2020-11" db="EMBL/GenBank/DDBJ databases">
        <authorList>
            <person name="Whitehead M."/>
        </authorList>
    </citation>
    <scope>NUCLEOTIDE SEQUENCE</scope>
    <source>
        <strain evidence="1">EGII</strain>
    </source>
</reference>
<dbReference type="EMBL" id="CAJHJT010000001">
    <property type="protein sequence ID" value="CAD6995005.1"/>
    <property type="molecule type" value="Genomic_DNA"/>
</dbReference>
<name>A0A811UC38_CERCA</name>
<sequence length="111" mass="13172">MEEYLDSSDSDNSLLFSSEIESSKASEGNDLVVLAALRNKRNCIETYFKEVIPKYTVEEFMIHFRVVFCSDCYMRIPLNLKDELFIDCCTWVREFMMFYAFNIEEHNLHLV</sequence>
<comment type="caution">
    <text evidence="1">The sequence shown here is derived from an EMBL/GenBank/DDBJ whole genome shotgun (WGS) entry which is preliminary data.</text>
</comment>
<dbReference type="Proteomes" id="UP000606786">
    <property type="component" value="Unassembled WGS sequence"/>
</dbReference>
<accession>A0A811UC38</accession>
<organism evidence="1 2">
    <name type="scientific">Ceratitis capitata</name>
    <name type="common">Mediterranean fruit fly</name>
    <name type="synonym">Tephritis capitata</name>
    <dbReference type="NCBI Taxonomy" id="7213"/>
    <lineage>
        <taxon>Eukaryota</taxon>
        <taxon>Metazoa</taxon>
        <taxon>Ecdysozoa</taxon>
        <taxon>Arthropoda</taxon>
        <taxon>Hexapoda</taxon>
        <taxon>Insecta</taxon>
        <taxon>Pterygota</taxon>
        <taxon>Neoptera</taxon>
        <taxon>Endopterygota</taxon>
        <taxon>Diptera</taxon>
        <taxon>Brachycera</taxon>
        <taxon>Muscomorpha</taxon>
        <taxon>Tephritoidea</taxon>
        <taxon>Tephritidae</taxon>
        <taxon>Ceratitis</taxon>
        <taxon>Ceratitis</taxon>
    </lineage>
</organism>
<feature type="non-terminal residue" evidence="1">
    <location>
        <position position="111"/>
    </location>
</feature>